<dbReference type="EMBL" id="CAJNIZ010026258">
    <property type="protein sequence ID" value="CAE7490490.1"/>
    <property type="molecule type" value="Genomic_DNA"/>
</dbReference>
<dbReference type="OrthoDB" id="429786at2759"/>
<gene>
    <name evidence="1" type="ORF">SPIL2461_LOCUS12640</name>
</gene>
<protein>
    <submittedName>
        <fullName evidence="1">Uncharacterized protein</fullName>
    </submittedName>
</protein>
<keyword evidence="2" id="KW-1185">Reference proteome</keyword>
<dbReference type="Proteomes" id="UP000649617">
    <property type="component" value="Unassembled WGS sequence"/>
</dbReference>
<feature type="non-terminal residue" evidence="1">
    <location>
        <position position="1"/>
    </location>
</feature>
<name>A0A812SL49_SYMPI</name>
<sequence length="435" mass="47290">YKLTFCRRTFLNDAPAGDTQITIPAETDTGGFTHFLLYASSALAEQSTPAFLRIDDLRSRAASLSFVDLDLDAGEIGGTISPWADFLFMIRAFACLDLCWSPIFDAHAITSHHGFDTTRYNIYLATSYEGAGRELQLTSTQLSVLLPPETALRHFTHLVVFATSELAEQTTPVALLLSDVQATVANVSLPDYDLDEKEVGGTLVWDEPSNTAQVTHYVIYFADYNVTNGSDIRAYFKNVSVGNESVEVAPETTLVNYANIVPETTHVAIYTLSSLVEQSTPATHEIADAFATVSGSLFVDKDLDEEEIGGRMSWQPPLQTEKVVQYNVYFAQSSDGLSRQRQGLLDFGPGGGTTGVDAIYLDVPPDTALGSFSHLLVYTRSALVEQSFGGSAFYVQGAVVPGSSVTRACMNTACSRQLARGLCRNQNLRHLLVVG</sequence>
<evidence type="ECO:0000313" key="1">
    <source>
        <dbReference type="EMBL" id="CAE7490490.1"/>
    </source>
</evidence>
<comment type="caution">
    <text evidence="1">The sequence shown here is derived from an EMBL/GenBank/DDBJ whole genome shotgun (WGS) entry which is preliminary data.</text>
</comment>
<proteinExistence type="predicted"/>
<evidence type="ECO:0000313" key="2">
    <source>
        <dbReference type="Proteomes" id="UP000649617"/>
    </source>
</evidence>
<organism evidence="1 2">
    <name type="scientific">Symbiodinium pilosum</name>
    <name type="common">Dinoflagellate</name>
    <dbReference type="NCBI Taxonomy" id="2952"/>
    <lineage>
        <taxon>Eukaryota</taxon>
        <taxon>Sar</taxon>
        <taxon>Alveolata</taxon>
        <taxon>Dinophyceae</taxon>
        <taxon>Suessiales</taxon>
        <taxon>Symbiodiniaceae</taxon>
        <taxon>Symbiodinium</taxon>
    </lineage>
</organism>
<dbReference type="AlphaFoldDB" id="A0A812SL49"/>
<accession>A0A812SL49</accession>
<reference evidence="1" key="1">
    <citation type="submission" date="2021-02" db="EMBL/GenBank/DDBJ databases">
        <authorList>
            <person name="Dougan E. K."/>
            <person name="Rhodes N."/>
            <person name="Thang M."/>
            <person name="Chan C."/>
        </authorList>
    </citation>
    <scope>NUCLEOTIDE SEQUENCE</scope>
</reference>